<feature type="region of interest" description="Disordered" evidence="8">
    <location>
        <begin position="175"/>
        <end position="241"/>
    </location>
</feature>
<dbReference type="AlphaFoldDB" id="A0AAV2BAY8"/>
<dbReference type="PANTHER" id="PTHR22917:SF6">
    <property type="entry name" value="EG:8D8.2 PROTEIN-RELATED"/>
    <property type="match status" value="1"/>
</dbReference>
<dbReference type="InterPro" id="IPR000585">
    <property type="entry name" value="Hemopexin-like_dom"/>
</dbReference>
<dbReference type="EMBL" id="CAXIEN010000314">
    <property type="protein sequence ID" value="CAL1292800.1"/>
    <property type="molecule type" value="Genomic_DNA"/>
</dbReference>
<evidence type="ECO:0000256" key="2">
    <source>
        <dbReference type="ARBA" id="ARBA00022525"/>
    </source>
</evidence>
<dbReference type="InterPro" id="IPR051298">
    <property type="entry name" value="Heme_transport/Cell_adhesion"/>
</dbReference>
<feature type="repeat" description="Hemopexin" evidence="7">
    <location>
        <begin position="22"/>
        <end position="67"/>
    </location>
</feature>
<evidence type="ECO:0000256" key="7">
    <source>
        <dbReference type="PROSITE-ProRule" id="PRU01011"/>
    </source>
</evidence>
<evidence type="ECO:0008006" key="11">
    <source>
        <dbReference type="Google" id="ProtNLM"/>
    </source>
</evidence>
<evidence type="ECO:0000256" key="8">
    <source>
        <dbReference type="SAM" id="MobiDB-lite"/>
    </source>
</evidence>
<dbReference type="Pfam" id="PF00045">
    <property type="entry name" value="Hemopexin"/>
    <property type="match status" value="3"/>
</dbReference>
<reference evidence="9 10" key="1">
    <citation type="submission" date="2024-04" db="EMBL/GenBank/DDBJ databases">
        <authorList>
            <person name="Rising A."/>
            <person name="Reimegard J."/>
            <person name="Sonavane S."/>
            <person name="Akerstrom W."/>
            <person name="Nylinder S."/>
            <person name="Hedman E."/>
            <person name="Kallberg Y."/>
        </authorList>
    </citation>
    <scope>NUCLEOTIDE SEQUENCE [LARGE SCALE GENOMIC DNA]</scope>
</reference>
<name>A0AAV2BAY8_9ARAC</name>
<dbReference type="InterPro" id="IPR018486">
    <property type="entry name" value="Hemopexin_CS"/>
</dbReference>
<feature type="repeat" description="Hemopexin" evidence="7">
    <location>
        <begin position="68"/>
        <end position="117"/>
    </location>
</feature>
<evidence type="ECO:0000256" key="1">
    <source>
        <dbReference type="ARBA" id="ARBA00004613"/>
    </source>
</evidence>
<dbReference type="PROSITE" id="PS00024">
    <property type="entry name" value="HEMOPEXIN"/>
    <property type="match status" value="1"/>
</dbReference>
<evidence type="ECO:0000313" key="9">
    <source>
        <dbReference type="EMBL" id="CAL1292800.1"/>
    </source>
</evidence>
<accession>A0AAV2BAY8</accession>
<dbReference type="CDD" id="cd00094">
    <property type="entry name" value="HX"/>
    <property type="match status" value="1"/>
</dbReference>
<keyword evidence="6" id="KW-0325">Glycoprotein</keyword>
<evidence type="ECO:0000256" key="3">
    <source>
        <dbReference type="ARBA" id="ARBA00022729"/>
    </source>
</evidence>
<keyword evidence="5" id="KW-1015">Disulfide bond</keyword>
<dbReference type="GO" id="GO:0005576">
    <property type="term" value="C:extracellular region"/>
    <property type="evidence" value="ECO:0007669"/>
    <property type="project" value="UniProtKB-SubCell"/>
</dbReference>
<keyword evidence="3" id="KW-0732">Signal</keyword>
<comment type="subcellular location">
    <subcellularLocation>
        <location evidence="1">Secreted</location>
    </subcellularLocation>
</comment>
<dbReference type="InterPro" id="IPR036375">
    <property type="entry name" value="Hemopexin-like_dom_sf"/>
</dbReference>
<dbReference type="InterPro" id="IPR018487">
    <property type="entry name" value="Hemopexin-like_repeat"/>
</dbReference>
<dbReference type="SUPFAM" id="SSF50923">
    <property type="entry name" value="Hemopexin-like domain"/>
    <property type="match status" value="1"/>
</dbReference>
<gene>
    <name evidence="9" type="ORF">LARSCL_LOCUS17857</name>
</gene>
<evidence type="ECO:0000256" key="5">
    <source>
        <dbReference type="ARBA" id="ARBA00023157"/>
    </source>
</evidence>
<evidence type="ECO:0000256" key="4">
    <source>
        <dbReference type="ARBA" id="ARBA00022737"/>
    </source>
</evidence>
<comment type="caution">
    <text evidence="9">The sequence shown here is derived from an EMBL/GenBank/DDBJ whole genome shotgun (WGS) entry which is preliminary data.</text>
</comment>
<organism evidence="9 10">
    <name type="scientific">Larinioides sclopetarius</name>
    <dbReference type="NCBI Taxonomy" id="280406"/>
    <lineage>
        <taxon>Eukaryota</taxon>
        <taxon>Metazoa</taxon>
        <taxon>Ecdysozoa</taxon>
        <taxon>Arthropoda</taxon>
        <taxon>Chelicerata</taxon>
        <taxon>Arachnida</taxon>
        <taxon>Araneae</taxon>
        <taxon>Araneomorphae</taxon>
        <taxon>Entelegynae</taxon>
        <taxon>Araneoidea</taxon>
        <taxon>Araneidae</taxon>
        <taxon>Larinioides</taxon>
    </lineage>
</organism>
<proteinExistence type="predicted"/>
<dbReference type="Gene3D" id="2.110.10.10">
    <property type="entry name" value="Hemopexin-like domain"/>
    <property type="match status" value="1"/>
</dbReference>
<evidence type="ECO:0000313" key="10">
    <source>
        <dbReference type="Proteomes" id="UP001497382"/>
    </source>
</evidence>
<dbReference type="PANTHER" id="PTHR22917">
    <property type="entry name" value="HEMOPEXIN DOMAIN-CONTAINING PROTEIN"/>
    <property type="match status" value="1"/>
</dbReference>
<dbReference type="PROSITE" id="PS51642">
    <property type="entry name" value="HEMOPEXIN_2"/>
    <property type="match status" value="2"/>
</dbReference>
<dbReference type="Proteomes" id="UP001497382">
    <property type="component" value="Unassembled WGS sequence"/>
</dbReference>
<protein>
    <recommendedName>
        <fullName evidence="11">Matrix metalloproteinase-16</fullName>
    </recommendedName>
</protein>
<keyword evidence="2" id="KW-0964">Secreted</keyword>
<dbReference type="SMART" id="SM00120">
    <property type="entry name" value="HX"/>
    <property type="match status" value="3"/>
</dbReference>
<sequence length="271" mass="30536">MEATRIADGYPRKINEDWEGLPGNLDAALTWTNGNTFFFKENHYWRFKNQKMYSGYPQEISTGFGGIPNNVDAAFLWGGNGKTYFFKGSAYWRYIDPTGPPVNIDYPLPISSWEGVPNNIDAVLEWPNKQTYFFKEKSYYRFDDESSSAIKSDHAGPYSRSTSVWWLGCQEKTSNSEDLTTDSFSGDDMHHTESMEDDNSPTVTQTLMENDPVASSGKSTSLDEDLHKNDGDEMTTPSLQSQELDANSAACFCPSLLLSLVLMAVLKTFKF</sequence>
<keyword evidence="10" id="KW-1185">Reference proteome</keyword>
<keyword evidence="4" id="KW-0677">Repeat</keyword>
<feature type="compositionally biased region" description="Polar residues" evidence="8">
    <location>
        <begin position="175"/>
        <end position="184"/>
    </location>
</feature>
<evidence type="ECO:0000256" key="6">
    <source>
        <dbReference type="ARBA" id="ARBA00023180"/>
    </source>
</evidence>